<dbReference type="Proteomes" id="UP001179647">
    <property type="component" value="Chromosome"/>
</dbReference>
<sequence length="149" mass="16990">MLYENEDYLKTILLSFRDIHQETRTILNGAAMKKDITIVQLLVANIIKKNPQSTLNQVAKEMRLGKSTVSGIVSRMVNSGYILKEEDPSDRRNTLLSLSLSGEQKVSETYDIYLKNLLPILEIDPEKLADLLTTHQQILTILDEVKHHD</sequence>
<dbReference type="PANTHER" id="PTHR33164:SF102">
    <property type="entry name" value="TRANSCRIPTIONAL REGULATORY PROTEIN"/>
    <property type="match status" value="1"/>
</dbReference>
<accession>A0AAF0CVU4</accession>
<feature type="domain" description="HTH marR-type" evidence="4">
    <location>
        <begin position="5"/>
        <end position="147"/>
    </location>
</feature>
<dbReference type="EMBL" id="CP110232">
    <property type="protein sequence ID" value="WEG73627.1"/>
    <property type="molecule type" value="Genomic_DNA"/>
</dbReference>
<dbReference type="RefSeq" id="WP_275469427.1">
    <property type="nucleotide sequence ID" value="NZ_CP110232.1"/>
</dbReference>
<protein>
    <submittedName>
        <fullName evidence="5">MarR family transcriptional regulator</fullName>
    </submittedName>
</protein>
<gene>
    <name evidence="5" type="ORF">OL234_01595</name>
</gene>
<dbReference type="KEGG" id="vie:OL234_01595"/>
<evidence type="ECO:0000259" key="4">
    <source>
        <dbReference type="PROSITE" id="PS50995"/>
    </source>
</evidence>
<dbReference type="GO" id="GO:0006950">
    <property type="term" value="P:response to stress"/>
    <property type="evidence" value="ECO:0007669"/>
    <property type="project" value="TreeGrafter"/>
</dbReference>
<organism evidence="5 6">
    <name type="scientific">Vagococcus intermedius</name>
    <dbReference type="NCBI Taxonomy" id="2991418"/>
    <lineage>
        <taxon>Bacteria</taxon>
        <taxon>Bacillati</taxon>
        <taxon>Bacillota</taxon>
        <taxon>Bacilli</taxon>
        <taxon>Lactobacillales</taxon>
        <taxon>Enterococcaceae</taxon>
        <taxon>Vagococcus</taxon>
    </lineage>
</organism>
<dbReference type="PANTHER" id="PTHR33164">
    <property type="entry name" value="TRANSCRIPTIONAL REGULATOR, MARR FAMILY"/>
    <property type="match status" value="1"/>
</dbReference>
<name>A0AAF0CVU4_9ENTE</name>
<dbReference type="GO" id="GO:0003700">
    <property type="term" value="F:DNA-binding transcription factor activity"/>
    <property type="evidence" value="ECO:0007669"/>
    <property type="project" value="InterPro"/>
</dbReference>
<dbReference type="AlphaFoldDB" id="A0AAF0CVU4"/>
<keyword evidence="6" id="KW-1185">Reference proteome</keyword>
<proteinExistence type="predicted"/>
<evidence type="ECO:0000256" key="1">
    <source>
        <dbReference type="ARBA" id="ARBA00023015"/>
    </source>
</evidence>
<dbReference type="InterPro" id="IPR036388">
    <property type="entry name" value="WH-like_DNA-bd_sf"/>
</dbReference>
<evidence type="ECO:0000313" key="5">
    <source>
        <dbReference type="EMBL" id="WEG73627.1"/>
    </source>
</evidence>
<dbReference type="PROSITE" id="PS50995">
    <property type="entry name" value="HTH_MARR_2"/>
    <property type="match status" value="1"/>
</dbReference>
<dbReference type="GO" id="GO:0003677">
    <property type="term" value="F:DNA binding"/>
    <property type="evidence" value="ECO:0007669"/>
    <property type="project" value="UniProtKB-KW"/>
</dbReference>
<dbReference type="InterPro" id="IPR036390">
    <property type="entry name" value="WH_DNA-bd_sf"/>
</dbReference>
<dbReference type="InterPro" id="IPR023187">
    <property type="entry name" value="Tscrpt_reg_MarR-type_CS"/>
</dbReference>
<dbReference type="Pfam" id="PF12802">
    <property type="entry name" value="MarR_2"/>
    <property type="match status" value="1"/>
</dbReference>
<evidence type="ECO:0000256" key="2">
    <source>
        <dbReference type="ARBA" id="ARBA00023125"/>
    </source>
</evidence>
<keyword evidence="2" id="KW-0238">DNA-binding</keyword>
<dbReference type="PROSITE" id="PS01117">
    <property type="entry name" value="HTH_MARR_1"/>
    <property type="match status" value="1"/>
</dbReference>
<reference evidence="5" key="1">
    <citation type="submission" date="2022-10" db="EMBL/GenBank/DDBJ databases">
        <title>Vagococcus sp. isolated from poultry meat.</title>
        <authorList>
            <person name="Johansson P."/>
            <person name="Bjorkroth J."/>
        </authorList>
    </citation>
    <scope>NUCLEOTIDE SEQUENCE</scope>
    <source>
        <strain evidence="5">STAA11</strain>
    </source>
</reference>
<dbReference type="InterPro" id="IPR000835">
    <property type="entry name" value="HTH_MarR-typ"/>
</dbReference>
<dbReference type="Gene3D" id="1.10.10.10">
    <property type="entry name" value="Winged helix-like DNA-binding domain superfamily/Winged helix DNA-binding domain"/>
    <property type="match status" value="1"/>
</dbReference>
<keyword evidence="3" id="KW-0804">Transcription</keyword>
<dbReference type="SUPFAM" id="SSF46785">
    <property type="entry name" value="Winged helix' DNA-binding domain"/>
    <property type="match status" value="1"/>
</dbReference>
<evidence type="ECO:0000313" key="6">
    <source>
        <dbReference type="Proteomes" id="UP001179647"/>
    </source>
</evidence>
<dbReference type="InterPro" id="IPR039422">
    <property type="entry name" value="MarR/SlyA-like"/>
</dbReference>
<keyword evidence="1" id="KW-0805">Transcription regulation</keyword>
<evidence type="ECO:0000256" key="3">
    <source>
        <dbReference type="ARBA" id="ARBA00023163"/>
    </source>
</evidence>
<dbReference type="SMART" id="SM00347">
    <property type="entry name" value="HTH_MARR"/>
    <property type="match status" value="1"/>
</dbReference>